<dbReference type="PROSITE" id="PS51918">
    <property type="entry name" value="RADICAL_SAM"/>
    <property type="match status" value="1"/>
</dbReference>
<dbReference type="KEGG" id="ttk:TST_0561"/>
<dbReference type="SMART" id="SM00729">
    <property type="entry name" value="Elp3"/>
    <property type="match status" value="1"/>
</dbReference>
<evidence type="ECO:0000313" key="17">
    <source>
        <dbReference type="Proteomes" id="UP000063234"/>
    </source>
</evidence>
<evidence type="ECO:0000256" key="13">
    <source>
        <dbReference type="HAMAP-Rule" id="MF_01694"/>
    </source>
</evidence>
<keyword evidence="7 13" id="KW-0001">2Fe-2S</keyword>
<comment type="similarity">
    <text evidence="2 13">Belongs to the radical SAM superfamily. Biotin synthase family.</text>
</comment>
<comment type="cofactor">
    <cofactor evidence="13 14">
        <name>[4Fe-4S] cluster</name>
        <dbReference type="ChEBI" id="CHEBI:49883"/>
    </cofactor>
    <text evidence="13 14">Binds 1 [4Fe-4S] cluster. The cluster is coordinated with 3 cysteines and an exchangeable S-adenosyl-L-methionine.</text>
</comment>
<evidence type="ECO:0000256" key="6">
    <source>
        <dbReference type="ARBA" id="ARBA00022691"/>
    </source>
</evidence>
<dbReference type="InterPro" id="IPR007197">
    <property type="entry name" value="rSAM"/>
</dbReference>
<dbReference type="InterPro" id="IPR010722">
    <property type="entry name" value="BATS_dom"/>
</dbReference>
<dbReference type="OrthoDB" id="9786826at2"/>
<dbReference type="EC" id="2.8.1.6" evidence="3 13"/>
<dbReference type="NCBIfam" id="TIGR00433">
    <property type="entry name" value="bioB"/>
    <property type="match status" value="1"/>
</dbReference>
<evidence type="ECO:0000256" key="12">
    <source>
        <dbReference type="ARBA" id="ARBA00051157"/>
    </source>
</evidence>
<comment type="caution">
    <text evidence="13">Lacks conserved residue(s) required for the propagation of feature annotation.</text>
</comment>
<comment type="subunit">
    <text evidence="13">Homodimer.</text>
</comment>
<keyword evidence="6 13" id="KW-0949">S-adenosyl-L-methionine</keyword>
<evidence type="ECO:0000256" key="3">
    <source>
        <dbReference type="ARBA" id="ARBA00012236"/>
    </source>
</evidence>
<evidence type="ECO:0000256" key="14">
    <source>
        <dbReference type="PIRSR" id="PIRSR001619-1"/>
    </source>
</evidence>
<dbReference type="GO" id="GO:0004076">
    <property type="term" value="F:biotin synthase activity"/>
    <property type="evidence" value="ECO:0007669"/>
    <property type="project" value="UniProtKB-UniRule"/>
</dbReference>
<proteinExistence type="inferred from homology"/>
<dbReference type="SFLD" id="SFLDG01060">
    <property type="entry name" value="BATS_domain_containing"/>
    <property type="match status" value="1"/>
</dbReference>
<feature type="binding site" evidence="13 14">
    <location>
        <position position="46"/>
    </location>
    <ligand>
        <name>[4Fe-4S] cluster</name>
        <dbReference type="ChEBI" id="CHEBI:49883"/>
        <note>4Fe-4S-S-AdoMet</note>
    </ligand>
</feature>
<keyword evidence="10 13" id="KW-0408">Iron</keyword>
<accession>A0A0S3QSU0</accession>
<feature type="binding site" evidence="13 14">
    <location>
        <position position="39"/>
    </location>
    <ligand>
        <name>[4Fe-4S] cluster</name>
        <dbReference type="ChEBI" id="CHEBI:49883"/>
        <note>4Fe-4S-S-AdoMet</note>
    </ligand>
</feature>
<comment type="pathway">
    <text evidence="1 13">Cofactor biosynthesis; biotin biosynthesis; biotin from 7,8-diaminononanoate: step 2/2.</text>
</comment>
<dbReference type="PANTHER" id="PTHR22976">
    <property type="entry name" value="BIOTIN SYNTHASE"/>
    <property type="match status" value="1"/>
</dbReference>
<dbReference type="SMART" id="SM00876">
    <property type="entry name" value="BATS"/>
    <property type="match status" value="1"/>
</dbReference>
<dbReference type="InterPro" id="IPR002684">
    <property type="entry name" value="Biotin_synth/BioAB"/>
</dbReference>
<dbReference type="Proteomes" id="UP000063234">
    <property type="component" value="Chromosome"/>
</dbReference>
<evidence type="ECO:0000256" key="10">
    <source>
        <dbReference type="ARBA" id="ARBA00023004"/>
    </source>
</evidence>
<evidence type="ECO:0000256" key="7">
    <source>
        <dbReference type="ARBA" id="ARBA00022714"/>
    </source>
</evidence>
<comment type="cofactor">
    <cofactor evidence="14">
        <name>[2Fe-2S] cluster</name>
        <dbReference type="ChEBI" id="CHEBI:190135"/>
    </cofactor>
    <text evidence="14">Binds 1 [2Fe-2S] cluster. The cluster is coordinated with 3 cysteines and 1 arginine.</text>
</comment>
<keyword evidence="8 13" id="KW-0479">Metal-binding</keyword>
<dbReference type="AlphaFoldDB" id="A0A0S3QSU0"/>
<evidence type="ECO:0000256" key="4">
    <source>
        <dbReference type="ARBA" id="ARBA00022485"/>
    </source>
</evidence>
<dbReference type="SFLD" id="SFLDS00029">
    <property type="entry name" value="Radical_SAM"/>
    <property type="match status" value="1"/>
</dbReference>
<comment type="function">
    <text evidence="13">Catalyzes the conversion of dethiobiotin (DTB) to biotin by the insertion of a sulfur atom into dethiobiotin via a radical-based mechanism.</text>
</comment>
<dbReference type="InterPro" id="IPR013785">
    <property type="entry name" value="Aldolase_TIM"/>
</dbReference>
<dbReference type="InterPro" id="IPR058240">
    <property type="entry name" value="rSAM_sf"/>
</dbReference>
<dbReference type="GO" id="GO:0005506">
    <property type="term" value="F:iron ion binding"/>
    <property type="evidence" value="ECO:0007669"/>
    <property type="project" value="UniProtKB-UniRule"/>
</dbReference>
<feature type="binding site" evidence="13 14">
    <location>
        <position position="43"/>
    </location>
    <ligand>
        <name>[4Fe-4S] cluster</name>
        <dbReference type="ChEBI" id="CHEBI:49883"/>
        <note>4Fe-4S-S-AdoMet</note>
    </ligand>
</feature>
<evidence type="ECO:0000256" key="1">
    <source>
        <dbReference type="ARBA" id="ARBA00004942"/>
    </source>
</evidence>
<dbReference type="STRING" id="1298851.TST_0561"/>
<dbReference type="Pfam" id="PF04055">
    <property type="entry name" value="Radical_SAM"/>
    <property type="match status" value="1"/>
</dbReference>
<evidence type="ECO:0000259" key="15">
    <source>
        <dbReference type="PROSITE" id="PS51918"/>
    </source>
</evidence>
<keyword evidence="11 13" id="KW-0411">Iron-sulfur</keyword>
<keyword evidence="9 13" id="KW-0093">Biotin biosynthesis</keyword>
<dbReference type="EMBL" id="AP013035">
    <property type="protein sequence ID" value="BAT71367.1"/>
    <property type="molecule type" value="Genomic_DNA"/>
</dbReference>
<name>A0A0S3QSU0_THET7</name>
<evidence type="ECO:0000256" key="8">
    <source>
        <dbReference type="ARBA" id="ARBA00022723"/>
    </source>
</evidence>
<feature type="binding site" evidence="13 14">
    <location>
        <position position="83"/>
    </location>
    <ligand>
        <name>[2Fe-2S] cluster</name>
        <dbReference type="ChEBI" id="CHEBI:190135"/>
    </ligand>
</feature>
<comment type="catalytic activity">
    <reaction evidence="12 13">
        <text>(4R,5S)-dethiobiotin + (sulfur carrier)-SH + 2 reduced [2Fe-2S]-[ferredoxin] + 2 S-adenosyl-L-methionine = (sulfur carrier)-H + biotin + 2 5'-deoxyadenosine + 2 L-methionine + 2 oxidized [2Fe-2S]-[ferredoxin]</text>
        <dbReference type="Rhea" id="RHEA:22060"/>
        <dbReference type="Rhea" id="RHEA-COMP:10000"/>
        <dbReference type="Rhea" id="RHEA-COMP:10001"/>
        <dbReference type="Rhea" id="RHEA-COMP:14737"/>
        <dbReference type="Rhea" id="RHEA-COMP:14739"/>
        <dbReference type="ChEBI" id="CHEBI:17319"/>
        <dbReference type="ChEBI" id="CHEBI:29917"/>
        <dbReference type="ChEBI" id="CHEBI:33737"/>
        <dbReference type="ChEBI" id="CHEBI:33738"/>
        <dbReference type="ChEBI" id="CHEBI:57586"/>
        <dbReference type="ChEBI" id="CHEBI:57844"/>
        <dbReference type="ChEBI" id="CHEBI:59789"/>
        <dbReference type="ChEBI" id="CHEBI:64428"/>
        <dbReference type="ChEBI" id="CHEBI:149473"/>
        <dbReference type="EC" id="2.8.1.6"/>
    </reaction>
</comment>
<gene>
    <name evidence="13 16" type="primary">bioB</name>
    <name evidence="16" type="ORF">TST_0561</name>
</gene>
<dbReference type="PATRIC" id="fig|1298851.3.peg.585"/>
<dbReference type="GO" id="GO:0051537">
    <property type="term" value="F:2 iron, 2 sulfur cluster binding"/>
    <property type="evidence" value="ECO:0007669"/>
    <property type="project" value="UniProtKB-KW"/>
</dbReference>
<dbReference type="GO" id="GO:0051539">
    <property type="term" value="F:4 iron, 4 sulfur cluster binding"/>
    <property type="evidence" value="ECO:0007669"/>
    <property type="project" value="UniProtKB-KW"/>
</dbReference>
<dbReference type="Pfam" id="PF06968">
    <property type="entry name" value="BATS"/>
    <property type="match status" value="1"/>
</dbReference>
<dbReference type="InterPro" id="IPR024177">
    <property type="entry name" value="Biotin_synthase"/>
</dbReference>
<dbReference type="RefSeq" id="WP_068549287.1">
    <property type="nucleotide sequence ID" value="NZ_AP013035.1"/>
</dbReference>
<evidence type="ECO:0000313" key="16">
    <source>
        <dbReference type="EMBL" id="BAT71367.1"/>
    </source>
</evidence>
<feature type="binding site" evidence="13 14">
    <location>
        <position position="245"/>
    </location>
    <ligand>
        <name>[2Fe-2S] cluster</name>
        <dbReference type="ChEBI" id="CHEBI:190135"/>
    </ligand>
</feature>
<dbReference type="InterPro" id="IPR006638">
    <property type="entry name" value="Elp3/MiaA/NifB-like_rSAM"/>
</dbReference>
<dbReference type="HAMAP" id="MF_01694">
    <property type="entry name" value="BioB"/>
    <property type="match status" value="1"/>
</dbReference>
<evidence type="ECO:0000256" key="5">
    <source>
        <dbReference type="ARBA" id="ARBA00022679"/>
    </source>
</evidence>
<evidence type="ECO:0000256" key="11">
    <source>
        <dbReference type="ARBA" id="ARBA00023014"/>
    </source>
</evidence>
<dbReference type="CDD" id="cd01335">
    <property type="entry name" value="Radical_SAM"/>
    <property type="match status" value="1"/>
</dbReference>
<keyword evidence="4 13" id="KW-0004">4Fe-4S</keyword>
<comment type="cofactor">
    <cofactor evidence="13">
        <name>[2Fe-2S] cluster</name>
        <dbReference type="ChEBI" id="CHEBI:190135"/>
    </cofactor>
    <text evidence="13">Binds 1 [2Fe-2S] cluster. The cluster is coordinated with 3 cysteines and 1 arginine.</text>
</comment>
<organism evidence="16 17">
    <name type="scientific">Thermosulfidibacter takaii (strain DSM 17441 / JCM 13301 / NBRC 103674 / ABI70S6)</name>
    <dbReference type="NCBI Taxonomy" id="1298851"/>
    <lineage>
        <taxon>Bacteria</taxon>
        <taxon>Pseudomonadati</taxon>
        <taxon>Thermosulfidibacterota</taxon>
        <taxon>Thermosulfidibacteria</taxon>
        <taxon>Thermosulfidibacterales</taxon>
        <taxon>Thermosulfidibacteraceae</taxon>
    </lineage>
</organism>
<keyword evidence="5 13" id="KW-0808">Transferase</keyword>
<reference evidence="17" key="1">
    <citation type="journal article" date="2018" name="Science">
        <title>A primordial and reversible TCA cycle in a facultatively chemolithoautotrophic thermophile.</title>
        <authorList>
            <person name="Nunoura T."/>
            <person name="Chikaraishi Y."/>
            <person name="Izaki R."/>
            <person name="Suwa T."/>
            <person name="Sato T."/>
            <person name="Harada T."/>
            <person name="Mori K."/>
            <person name="Kato Y."/>
            <person name="Miyazaki M."/>
            <person name="Shimamura S."/>
            <person name="Yanagawa K."/>
            <person name="Shuto A."/>
            <person name="Ohkouchi N."/>
            <person name="Fujita N."/>
            <person name="Takaki Y."/>
            <person name="Atomi H."/>
            <person name="Takai K."/>
        </authorList>
    </citation>
    <scope>NUCLEOTIDE SEQUENCE [LARGE SCALE GENOMIC DNA]</scope>
    <source>
        <strain evidence="17">DSM 17441 / JCM 13301 / NBRC 103674 / ABI70S6</strain>
    </source>
</reference>
<feature type="binding site" evidence="13 14">
    <location>
        <position position="175"/>
    </location>
    <ligand>
        <name>[2Fe-2S] cluster</name>
        <dbReference type="ChEBI" id="CHEBI:190135"/>
    </ligand>
</feature>
<protein>
    <recommendedName>
        <fullName evidence="3 13">Biotin synthase</fullName>
        <ecNumber evidence="3 13">2.8.1.6</ecNumber>
    </recommendedName>
</protein>
<dbReference type="UniPathway" id="UPA00078">
    <property type="reaction ID" value="UER00162"/>
</dbReference>
<sequence length="305" mass="34357">MDLLGLDWRELFCKALKLNKELNKPFEFCSIINAKSGLCDRGCAFCAQAYPQKTKAPVYPLVSVEEMVKGAEQAEQNGALRYSIVTSGKRITDKEFEVILKAVKAIKNTTGLKVDVSIGIIPRDYLRELKSAGVERIHHNLETSERFYPNVTKKIEWREKFNFAQVVKEEGLELCCGGLLGLGEEEEDWKLLADALCELEPDSVPINFLIPIPGTPFENVKRLTPVDCVRIVSYFRLRLPKSEIRICGGREQNLRELQALAALVVNGFMVGGYLTRPGRDPSLDEQLIQDLGLKLLSFDSVHNKR</sequence>
<keyword evidence="17" id="KW-1185">Reference proteome</keyword>
<dbReference type="GO" id="GO:0009102">
    <property type="term" value="P:biotin biosynthetic process"/>
    <property type="evidence" value="ECO:0007669"/>
    <property type="project" value="UniProtKB-UniRule"/>
</dbReference>
<evidence type="ECO:0000256" key="9">
    <source>
        <dbReference type="ARBA" id="ARBA00022756"/>
    </source>
</evidence>
<dbReference type="PIRSF" id="PIRSF001619">
    <property type="entry name" value="Biotin_synth"/>
    <property type="match status" value="1"/>
</dbReference>
<dbReference type="SFLD" id="SFLDG01278">
    <property type="entry name" value="biotin_synthase_like"/>
    <property type="match status" value="1"/>
</dbReference>
<dbReference type="Gene3D" id="3.20.20.70">
    <property type="entry name" value="Aldolase class I"/>
    <property type="match status" value="1"/>
</dbReference>
<dbReference type="SUPFAM" id="SSF102114">
    <property type="entry name" value="Radical SAM enzymes"/>
    <property type="match status" value="1"/>
</dbReference>
<evidence type="ECO:0000256" key="2">
    <source>
        <dbReference type="ARBA" id="ARBA00010765"/>
    </source>
</evidence>
<feature type="domain" description="Radical SAM core" evidence="15">
    <location>
        <begin position="21"/>
        <end position="250"/>
    </location>
</feature>
<dbReference type="PANTHER" id="PTHR22976:SF2">
    <property type="entry name" value="BIOTIN SYNTHASE, MITOCHONDRIAL"/>
    <property type="match status" value="1"/>
</dbReference>